<sequence>MSPQPTKILLSAGELALSILPHPTPLPSTHLTISRNRLHHHTPTNQPTSLLNPTHEVLKARPLHHQQPTPLGKKKSPKKLHFFPWQWSVDPDTDITGNDNGNGNALIPLLSAQKKKKKEPISISISLLLAPFWFWFWGIENRTAPNKKKPIILRASRDQEHKVTMPDDSDTGRVVASEVDARDRIVYAAGGDTDTISYAQLASIVSKVMGKEVRREEWRIARLGDELAKDPGDLIKKYRLVFAREGAWWDKEGSVNAKLGIEVMDVETYARGLFEEAGQ</sequence>
<organism evidence="1 2">
    <name type="scientific">Massarina eburnea CBS 473.64</name>
    <dbReference type="NCBI Taxonomy" id="1395130"/>
    <lineage>
        <taxon>Eukaryota</taxon>
        <taxon>Fungi</taxon>
        <taxon>Dikarya</taxon>
        <taxon>Ascomycota</taxon>
        <taxon>Pezizomycotina</taxon>
        <taxon>Dothideomycetes</taxon>
        <taxon>Pleosporomycetidae</taxon>
        <taxon>Pleosporales</taxon>
        <taxon>Massarineae</taxon>
        <taxon>Massarinaceae</taxon>
        <taxon>Massarina</taxon>
    </lineage>
</organism>
<proteinExistence type="predicted"/>
<dbReference type="EMBL" id="MU006780">
    <property type="protein sequence ID" value="KAF2643581.1"/>
    <property type="molecule type" value="Genomic_DNA"/>
</dbReference>
<evidence type="ECO:0000313" key="1">
    <source>
        <dbReference type="EMBL" id="KAF2643581.1"/>
    </source>
</evidence>
<dbReference type="Gene3D" id="3.40.50.720">
    <property type="entry name" value="NAD(P)-binding Rossmann-like Domain"/>
    <property type="match status" value="1"/>
</dbReference>
<gene>
    <name evidence="1" type="ORF">P280DRAFT_497144</name>
</gene>
<dbReference type="AlphaFoldDB" id="A0A6A6S9L4"/>
<protein>
    <recommendedName>
        <fullName evidence="3">NmrA-like domain-containing protein</fullName>
    </recommendedName>
</protein>
<name>A0A6A6S9L4_9PLEO</name>
<evidence type="ECO:0000313" key="2">
    <source>
        <dbReference type="Proteomes" id="UP000799753"/>
    </source>
</evidence>
<keyword evidence="2" id="KW-1185">Reference proteome</keyword>
<accession>A0A6A6S9L4</accession>
<dbReference type="OrthoDB" id="5283654at2759"/>
<reference evidence="1" key="1">
    <citation type="journal article" date="2020" name="Stud. Mycol.">
        <title>101 Dothideomycetes genomes: a test case for predicting lifestyles and emergence of pathogens.</title>
        <authorList>
            <person name="Haridas S."/>
            <person name="Albert R."/>
            <person name="Binder M."/>
            <person name="Bloem J."/>
            <person name="Labutti K."/>
            <person name="Salamov A."/>
            <person name="Andreopoulos B."/>
            <person name="Baker S."/>
            <person name="Barry K."/>
            <person name="Bills G."/>
            <person name="Bluhm B."/>
            <person name="Cannon C."/>
            <person name="Castanera R."/>
            <person name="Culley D."/>
            <person name="Daum C."/>
            <person name="Ezra D."/>
            <person name="Gonzalez J."/>
            <person name="Henrissat B."/>
            <person name="Kuo A."/>
            <person name="Liang C."/>
            <person name="Lipzen A."/>
            <person name="Lutzoni F."/>
            <person name="Magnuson J."/>
            <person name="Mondo S."/>
            <person name="Nolan M."/>
            <person name="Ohm R."/>
            <person name="Pangilinan J."/>
            <person name="Park H.-J."/>
            <person name="Ramirez L."/>
            <person name="Alfaro M."/>
            <person name="Sun H."/>
            <person name="Tritt A."/>
            <person name="Yoshinaga Y."/>
            <person name="Zwiers L.-H."/>
            <person name="Turgeon B."/>
            <person name="Goodwin S."/>
            <person name="Spatafora J."/>
            <person name="Crous P."/>
            <person name="Grigoriev I."/>
        </authorList>
    </citation>
    <scope>NUCLEOTIDE SEQUENCE</scope>
    <source>
        <strain evidence="1">CBS 473.64</strain>
    </source>
</reference>
<dbReference type="Proteomes" id="UP000799753">
    <property type="component" value="Unassembled WGS sequence"/>
</dbReference>
<evidence type="ECO:0008006" key="3">
    <source>
        <dbReference type="Google" id="ProtNLM"/>
    </source>
</evidence>